<accession>A0A942Z741</accession>
<dbReference type="HAMAP" id="MF_01600">
    <property type="entry name" value="UPF0182"/>
    <property type="match status" value="1"/>
</dbReference>
<dbReference type="PANTHER" id="PTHR39344">
    <property type="entry name" value="UPF0182 PROTEIN SLL1060"/>
    <property type="match status" value="1"/>
</dbReference>
<dbReference type="GO" id="GO:0005886">
    <property type="term" value="C:plasma membrane"/>
    <property type="evidence" value="ECO:0007669"/>
    <property type="project" value="UniProtKB-SubCell"/>
</dbReference>
<evidence type="ECO:0000256" key="1">
    <source>
        <dbReference type="ARBA" id="ARBA00022475"/>
    </source>
</evidence>
<protein>
    <recommendedName>
        <fullName evidence="5">UPF0182 protein GOQ27_11805</fullName>
    </recommendedName>
</protein>
<evidence type="ECO:0000256" key="3">
    <source>
        <dbReference type="ARBA" id="ARBA00022989"/>
    </source>
</evidence>
<evidence type="ECO:0000256" key="5">
    <source>
        <dbReference type="HAMAP-Rule" id="MF_01600"/>
    </source>
</evidence>
<feature type="transmembrane region" description="Helical" evidence="5">
    <location>
        <begin position="7"/>
        <end position="30"/>
    </location>
</feature>
<feature type="transmembrane region" description="Helical" evidence="5">
    <location>
        <begin position="94"/>
        <end position="119"/>
    </location>
</feature>
<comment type="subcellular location">
    <subcellularLocation>
        <location evidence="5">Cell membrane</location>
        <topology evidence="5">Multi-pass membrane protein</topology>
    </subcellularLocation>
</comment>
<feature type="compositionally biased region" description="Acidic residues" evidence="6">
    <location>
        <begin position="922"/>
        <end position="945"/>
    </location>
</feature>
<feature type="transmembrane region" description="Helical" evidence="5">
    <location>
        <begin position="294"/>
        <end position="314"/>
    </location>
</feature>
<evidence type="ECO:0000256" key="6">
    <source>
        <dbReference type="SAM" id="MobiDB-lite"/>
    </source>
</evidence>
<feature type="transmembrane region" description="Helical" evidence="5">
    <location>
        <begin position="154"/>
        <end position="176"/>
    </location>
</feature>
<dbReference type="Proteomes" id="UP000724672">
    <property type="component" value="Unassembled WGS sequence"/>
</dbReference>
<keyword evidence="3 5" id="KW-1133">Transmembrane helix</keyword>
<name>A0A942Z741_9FIRM</name>
<dbReference type="PANTHER" id="PTHR39344:SF1">
    <property type="entry name" value="UPF0182 PROTEIN SLL1060"/>
    <property type="match status" value="1"/>
</dbReference>
<gene>
    <name evidence="7" type="ORF">GOQ27_11805</name>
</gene>
<comment type="caution">
    <text evidence="7">The sequence shown here is derived from an EMBL/GenBank/DDBJ whole genome shotgun (WGS) entry which is preliminary data.</text>
</comment>
<dbReference type="EMBL" id="WSFT01000042">
    <property type="protein sequence ID" value="MBS4539151.1"/>
    <property type="molecule type" value="Genomic_DNA"/>
</dbReference>
<sequence length="945" mass="108461">MRDRTKFILFLVIAILLVLFSSFTSIVGFITDYKWFDELGYTETFLTKLSTQVKIGVPLFIILFGLIYFYFISSKRNYYKEANITPPKPGEKRFNIILAVISAFISLLVSSIFAGGLWLTTLEFMNASSFGLKDPIFNNDIGLYVFKIPLFKEIISLILFLLFVLIIATAVFYLLLLSIRRPNIERPENVLDMNRFKDKKNIVELLNKEIFKKAIFKIGIFAFFGFLLIAINYYLKTFDLLYSPRGVAYGASYTDVTVTLWGYRIMAILAILSAITALVGAYKRNLKTALSGPALLVAVGILSAVGAGLIQQFIVEPDEISKEREFIQYNIDMTQEAYGLNNIIEKEFPVDQKLTKEDILNNEETIENIRINDYRPLKQVYNELQGIRYYYKFNDVDTDRYMIDGEYTQVFLSAREMDSSKLKTKTWINEHLKYTHGYGFVLSPVNSVAPNGQPELLVRSIPPTTDTDLRVDRPEIYFGEITNNYIVVNTDETEFDYPQGSDNVEVKYEGTAGVPLNGFNKILFAIRERNLKILISGNVNSDSKIIINRNIVDRVNKIAPFLEYDKDPYIVSNQENGKLYWIIDAYTTTNAYPYSQPYSEETSTNYIRNSVKVVVDAYNGETNFYIFDEEDPMVNTYSKIFPDLFKSSDKMPEGLFNHVRYPQTLFSIQSKVYEIYHMDNPVVFYNSEDAWNVGNEIYMGEEVPIEPNYMMFKLPDSEKAEFLLTLPYTPATKPNMSSLFVARNDGEEYGNLYLYRFPKGITVNGPMLVESKIDQDSDISPQLTLWSQEGSNVLRGNILTIPIENSLLYVEPVYIQASNKNNIPEMKRVIVAYKNQIVMEQNLDTALSKIFGQLNRQKNEDGVVTDVEDGETSKKIEGTIQNANEIFKKAKEASQKGDWAKYGEYIEELEGILNELNKELDIETEETTDELETEDTETEETTEEE</sequence>
<reference evidence="7" key="1">
    <citation type="submission" date="2019-12" db="EMBL/GenBank/DDBJ databases">
        <title>Clostridiaceae gen. nov. sp. nov., isolated from sediment in Xinjiang, China.</title>
        <authorList>
            <person name="Zhang R."/>
        </authorList>
    </citation>
    <scope>NUCLEOTIDE SEQUENCE</scope>
    <source>
        <strain evidence="7">D2Q-11</strain>
    </source>
</reference>
<organism evidence="7 8">
    <name type="scientific">Anaeromonas frigoriresistens</name>
    <dbReference type="NCBI Taxonomy" id="2683708"/>
    <lineage>
        <taxon>Bacteria</taxon>
        <taxon>Bacillati</taxon>
        <taxon>Bacillota</taxon>
        <taxon>Tissierellia</taxon>
        <taxon>Tissierellales</taxon>
        <taxon>Thermohalobacteraceae</taxon>
        <taxon>Anaeromonas</taxon>
    </lineage>
</organism>
<evidence type="ECO:0000313" key="8">
    <source>
        <dbReference type="Proteomes" id="UP000724672"/>
    </source>
</evidence>
<evidence type="ECO:0000256" key="4">
    <source>
        <dbReference type="ARBA" id="ARBA00023136"/>
    </source>
</evidence>
<dbReference type="RefSeq" id="WP_203367077.1">
    <property type="nucleotide sequence ID" value="NZ_WSFT01000042.1"/>
</dbReference>
<keyword evidence="8" id="KW-1185">Reference proteome</keyword>
<dbReference type="AlphaFoldDB" id="A0A942Z741"/>
<feature type="transmembrane region" description="Helical" evidence="5">
    <location>
        <begin position="214"/>
        <end position="235"/>
    </location>
</feature>
<evidence type="ECO:0000256" key="2">
    <source>
        <dbReference type="ARBA" id="ARBA00022692"/>
    </source>
</evidence>
<proteinExistence type="inferred from homology"/>
<feature type="region of interest" description="Disordered" evidence="6">
    <location>
        <begin position="920"/>
        <end position="945"/>
    </location>
</feature>
<comment type="similarity">
    <text evidence="5">Belongs to the UPF0182 family.</text>
</comment>
<keyword evidence="2 5" id="KW-0812">Transmembrane</keyword>
<keyword evidence="4 5" id="KW-0472">Membrane</keyword>
<feature type="transmembrane region" description="Helical" evidence="5">
    <location>
        <begin position="55"/>
        <end position="73"/>
    </location>
</feature>
<keyword evidence="1 5" id="KW-1003">Cell membrane</keyword>
<dbReference type="GO" id="GO:0005576">
    <property type="term" value="C:extracellular region"/>
    <property type="evidence" value="ECO:0007669"/>
    <property type="project" value="TreeGrafter"/>
</dbReference>
<dbReference type="Pfam" id="PF03699">
    <property type="entry name" value="UPF0182"/>
    <property type="match status" value="1"/>
</dbReference>
<evidence type="ECO:0000313" key="7">
    <source>
        <dbReference type="EMBL" id="MBS4539151.1"/>
    </source>
</evidence>
<feature type="transmembrane region" description="Helical" evidence="5">
    <location>
        <begin position="261"/>
        <end position="282"/>
    </location>
</feature>
<dbReference type="InterPro" id="IPR005372">
    <property type="entry name" value="UPF0182"/>
</dbReference>